<dbReference type="AlphaFoldDB" id="A0A7W1XRV3"/>
<accession>A0A7W1XRV3</accession>
<dbReference type="Proteomes" id="UP000538292">
    <property type="component" value="Unassembled WGS sequence"/>
</dbReference>
<organism evidence="1 2">
    <name type="scientific">Thermoactinomyces mirandus</name>
    <dbReference type="NCBI Taxonomy" id="2756294"/>
    <lineage>
        <taxon>Bacteria</taxon>
        <taxon>Bacillati</taxon>
        <taxon>Bacillota</taxon>
        <taxon>Bacilli</taxon>
        <taxon>Bacillales</taxon>
        <taxon>Thermoactinomycetaceae</taxon>
        <taxon>Thermoactinomyces</taxon>
    </lineage>
</organism>
<sequence length="104" mass="10744">MALIIVGIIVAVIGFAVEAAIAVAAGVGILGGVIISGLFSWISGNELFGDEMLLDMLFGDIAGAISACLAWQSVQELLPAVWAVGLGPGYLGWEEHFQRCLAVV</sequence>
<comment type="caution">
    <text evidence="1">The sequence shown here is derived from an EMBL/GenBank/DDBJ whole genome shotgun (WGS) entry which is preliminary data.</text>
</comment>
<evidence type="ECO:0000313" key="1">
    <source>
        <dbReference type="EMBL" id="MBA4601976.1"/>
    </source>
</evidence>
<keyword evidence="2" id="KW-1185">Reference proteome</keyword>
<evidence type="ECO:0000313" key="2">
    <source>
        <dbReference type="Proteomes" id="UP000538292"/>
    </source>
</evidence>
<gene>
    <name evidence="1" type="ORF">H2C83_06515</name>
</gene>
<name>A0A7W1XRV3_9BACL</name>
<dbReference type="RefSeq" id="WP_181739035.1">
    <property type="nucleotide sequence ID" value="NZ_JACEOL010000022.1"/>
</dbReference>
<reference evidence="1 2" key="1">
    <citation type="submission" date="2020-07" db="EMBL/GenBank/DDBJ databases">
        <title>Thermoactinomyces phylogeny.</title>
        <authorList>
            <person name="Dunlap C."/>
        </authorList>
    </citation>
    <scope>NUCLEOTIDE SEQUENCE [LARGE SCALE GENOMIC DNA]</scope>
    <source>
        <strain evidence="1 2">AMNI-1</strain>
    </source>
</reference>
<proteinExistence type="predicted"/>
<dbReference type="EMBL" id="JACEOL010000022">
    <property type="protein sequence ID" value="MBA4601976.1"/>
    <property type="molecule type" value="Genomic_DNA"/>
</dbReference>
<protein>
    <submittedName>
        <fullName evidence="1">Uncharacterized protein</fullName>
    </submittedName>
</protein>